<comment type="caution">
    <text evidence="1">The sequence shown here is derived from an EMBL/GenBank/DDBJ whole genome shotgun (WGS) entry which is preliminary data.</text>
</comment>
<dbReference type="Proteomes" id="UP000295169">
    <property type="component" value="Unassembled WGS sequence"/>
</dbReference>
<accession>A0A4R1PIJ0</accession>
<proteinExistence type="predicted"/>
<sequence length="213" mass="24200">MEVPDAALSFLRPPFIAMKKYLKNHKMLFAAILVFCLDSLPSALARDPHYVAELHPPVIAEYEGAEIIVLFTKSNMKNEIHNTHVPDGEVFYISRRPFIPKLNYVWKIEDEEVSSVFFYEWKTQPKAGKTLFLLTRNRLSNSSFSGYEYSVMEFPLIKEGSQLSLAFFPGDIQESALTNCRDGRDLSTGKTVICPYKTAASVKNYLSSQDAIK</sequence>
<organism evidence="1 2">
    <name type="scientific">Azotobacter chroococcum</name>
    <dbReference type="NCBI Taxonomy" id="353"/>
    <lineage>
        <taxon>Bacteria</taxon>
        <taxon>Pseudomonadati</taxon>
        <taxon>Pseudomonadota</taxon>
        <taxon>Gammaproteobacteria</taxon>
        <taxon>Pseudomonadales</taxon>
        <taxon>Pseudomonadaceae</taxon>
        <taxon>Azotobacter</taxon>
    </lineage>
</organism>
<reference evidence="1 2" key="1">
    <citation type="submission" date="2019-03" db="EMBL/GenBank/DDBJ databases">
        <title>Genomic Encyclopedia of Type Strains, Phase IV (KMG-IV): sequencing the most valuable type-strain genomes for metagenomic binning, comparative biology and taxonomic classification.</title>
        <authorList>
            <person name="Goeker M."/>
        </authorList>
    </citation>
    <scope>NUCLEOTIDE SEQUENCE [LARGE SCALE GENOMIC DNA]</scope>
    <source>
        <strain evidence="1 2">DSM 2286</strain>
    </source>
</reference>
<evidence type="ECO:0000313" key="1">
    <source>
        <dbReference type="EMBL" id="TCL29350.1"/>
    </source>
</evidence>
<name>A0A4R1PIJ0_9GAMM</name>
<evidence type="ECO:0000313" key="2">
    <source>
        <dbReference type="Proteomes" id="UP000295169"/>
    </source>
</evidence>
<dbReference type="EMBL" id="SMMU01000019">
    <property type="protein sequence ID" value="TCL29350.1"/>
    <property type="molecule type" value="Genomic_DNA"/>
</dbReference>
<dbReference type="AlphaFoldDB" id="A0A4R1PIJ0"/>
<protein>
    <submittedName>
        <fullName evidence="1">Uncharacterized protein</fullName>
    </submittedName>
</protein>
<gene>
    <name evidence="1" type="ORF">EV691_11924</name>
</gene>
<dbReference type="RefSeq" id="WP_131297720.1">
    <property type="nucleotide sequence ID" value="NZ_JBHLST010000044.1"/>
</dbReference>